<dbReference type="Pfam" id="PF00496">
    <property type="entry name" value="SBP_bac_5"/>
    <property type="match status" value="1"/>
</dbReference>
<dbReference type="GO" id="GO:0043190">
    <property type="term" value="C:ATP-binding cassette (ABC) transporter complex"/>
    <property type="evidence" value="ECO:0007669"/>
    <property type="project" value="InterPro"/>
</dbReference>
<dbReference type="InterPro" id="IPR039424">
    <property type="entry name" value="SBP_5"/>
</dbReference>
<feature type="signal peptide" evidence="4">
    <location>
        <begin position="1"/>
        <end position="28"/>
    </location>
</feature>
<dbReference type="Gene3D" id="3.10.105.10">
    <property type="entry name" value="Dipeptide-binding Protein, Domain 3"/>
    <property type="match status" value="1"/>
</dbReference>
<keyword evidence="3 4" id="KW-0732">Signal</keyword>
<evidence type="ECO:0000313" key="6">
    <source>
        <dbReference type="EMBL" id="TCV02946.1"/>
    </source>
</evidence>
<organism evidence="6 7">
    <name type="scientific">Paracandidimonas soli</name>
    <dbReference type="NCBI Taxonomy" id="1917182"/>
    <lineage>
        <taxon>Bacteria</taxon>
        <taxon>Pseudomonadati</taxon>
        <taxon>Pseudomonadota</taxon>
        <taxon>Betaproteobacteria</taxon>
        <taxon>Burkholderiales</taxon>
        <taxon>Alcaligenaceae</taxon>
        <taxon>Paracandidimonas</taxon>
    </lineage>
</organism>
<evidence type="ECO:0000256" key="4">
    <source>
        <dbReference type="SAM" id="SignalP"/>
    </source>
</evidence>
<sequence>MKPSKLCRNVLFTAMISAMPLAYGAAQAAPVVLSVGMAASDLGTLDPHRGAATQEKIVLAWIYNGLTRFAPGSTDLSTIEGDLAQSWESSEDKKTWTFKLRDDVQFHGDFGKVTSEDVVFSLQRAADPARSSFSSDFANIDKIEAIDPLTVRITLKEASNDLPYVLVGYQGGFIVSKKAVEQFGDDFRVNPVGTGPFAFDTYQASQSVNLKAHTAYFRGTPKIDRIVYRYIRSDASRDLAYESGELDLVYGRQDQQWANRMDKRNDTVLDIIEPAYQGSAYLNISHKPLDDIRVRQAISHAIDTRQVVAFKGEKVAFAPTTIFPMATLGADLEAKLPQYDPEKAKELLKEAGFGNGLTIKAIQSQNITSLGPAQIVQAQLKKVGITLDMDVVEHATYHQQIRQNLSDIVVYGASRFPIADNYLKEFFHSRSAVGKPTAVTNFSHCDVADAQIDAAAKELDPAKRLALWKEAQAKIIEHVCSVPLFEQKLVWARRDTLDYGYQLEGSLSYGPLITEQTTLKK</sequence>
<proteinExistence type="inferred from homology"/>
<comment type="caution">
    <text evidence="6">The sequence shown here is derived from an EMBL/GenBank/DDBJ whole genome shotgun (WGS) entry which is preliminary data.</text>
</comment>
<dbReference type="SUPFAM" id="SSF53850">
    <property type="entry name" value="Periplasmic binding protein-like II"/>
    <property type="match status" value="1"/>
</dbReference>
<evidence type="ECO:0000313" key="7">
    <source>
        <dbReference type="Proteomes" id="UP000294692"/>
    </source>
</evidence>
<feature type="chain" id="PRO_5020427666" evidence="4">
    <location>
        <begin position="29"/>
        <end position="521"/>
    </location>
</feature>
<dbReference type="PANTHER" id="PTHR30290:SF9">
    <property type="entry name" value="OLIGOPEPTIDE-BINDING PROTEIN APPA"/>
    <property type="match status" value="1"/>
</dbReference>
<dbReference type="InterPro" id="IPR030678">
    <property type="entry name" value="Peptide/Ni-bd"/>
</dbReference>
<protein>
    <submittedName>
        <fullName evidence="6">Peptide/nickel transport system substrate-binding protein</fullName>
    </submittedName>
</protein>
<dbReference type="GO" id="GO:1904680">
    <property type="term" value="F:peptide transmembrane transporter activity"/>
    <property type="evidence" value="ECO:0007669"/>
    <property type="project" value="TreeGrafter"/>
</dbReference>
<gene>
    <name evidence="6" type="ORF">EV686_101406</name>
</gene>
<accession>A0A4R3VCA8</accession>
<evidence type="ECO:0000256" key="2">
    <source>
        <dbReference type="ARBA" id="ARBA00022448"/>
    </source>
</evidence>
<reference evidence="6 7" key="1">
    <citation type="submission" date="2019-03" db="EMBL/GenBank/DDBJ databases">
        <title>Genomic Encyclopedia of Type Strains, Phase IV (KMG-IV): sequencing the most valuable type-strain genomes for metagenomic binning, comparative biology and taxonomic classification.</title>
        <authorList>
            <person name="Goeker M."/>
        </authorList>
    </citation>
    <scope>NUCLEOTIDE SEQUENCE [LARGE SCALE GENOMIC DNA]</scope>
    <source>
        <strain evidence="6 7">DSM 100048</strain>
    </source>
</reference>
<evidence type="ECO:0000259" key="5">
    <source>
        <dbReference type="Pfam" id="PF00496"/>
    </source>
</evidence>
<dbReference type="AlphaFoldDB" id="A0A4R3VCA8"/>
<dbReference type="EMBL" id="SMBX01000001">
    <property type="protein sequence ID" value="TCV02946.1"/>
    <property type="molecule type" value="Genomic_DNA"/>
</dbReference>
<dbReference type="InterPro" id="IPR000914">
    <property type="entry name" value="SBP_5_dom"/>
</dbReference>
<name>A0A4R3VCA8_9BURK</name>
<comment type="similarity">
    <text evidence="1">Belongs to the bacterial solute-binding protein 5 family.</text>
</comment>
<dbReference type="PIRSF" id="PIRSF002741">
    <property type="entry name" value="MppA"/>
    <property type="match status" value="1"/>
</dbReference>
<keyword evidence="7" id="KW-1185">Reference proteome</keyword>
<evidence type="ECO:0000256" key="3">
    <source>
        <dbReference type="ARBA" id="ARBA00022729"/>
    </source>
</evidence>
<dbReference type="Proteomes" id="UP000294692">
    <property type="component" value="Unassembled WGS sequence"/>
</dbReference>
<dbReference type="GO" id="GO:0015833">
    <property type="term" value="P:peptide transport"/>
    <property type="evidence" value="ECO:0007669"/>
    <property type="project" value="TreeGrafter"/>
</dbReference>
<dbReference type="CDD" id="cd08508">
    <property type="entry name" value="PBP2_NikA_DppA_OppA_like_1"/>
    <property type="match status" value="1"/>
</dbReference>
<keyword evidence="2" id="KW-0813">Transport</keyword>
<dbReference type="PANTHER" id="PTHR30290">
    <property type="entry name" value="PERIPLASMIC BINDING COMPONENT OF ABC TRANSPORTER"/>
    <property type="match status" value="1"/>
</dbReference>
<evidence type="ECO:0000256" key="1">
    <source>
        <dbReference type="ARBA" id="ARBA00005695"/>
    </source>
</evidence>
<feature type="domain" description="Solute-binding protein family 5" evidence="5">
    <location>
        <begin position="79"/>
        <end position="430"/>
    </location>
</feature>
<dbReference type="GO" id="GO:0030288">
    <property type="term" value="C:outer membrane-bounded periplasmic space"/>
    <property type="evidence" value="ECO:0007669"/>
    <property type="project" value="UniProtKB-ARBA"/>
</dbReference>
<dbReference type="Gene3D" id="3.40.190.10">
    <property type="entry name" value="Periplasmic binding protein-like II"/>
    <property type="match status" value="1"/>
</dbReference>
<dbReference type="Gene3D" id="3.90.76.10">
    <property type="entry name" value="Dipeptide-binding Protein, Domain 1"/>
    <property type="match status" value="1"/>
</dbReference>